<evidence type="ECO:0000313" key="9">
    <source>
        <dbReference type="EMBL" id="PCI76632.1"/>
    </source>
</evidence>
<dbReference type="Proteomes" id="UP000218775">
    <property type="component" value="Unassembled WGS sequence"/>
</dbReference>
<keyword evidence="2 7" id="KW-0547">Nucleotide-binding</keyword>
<keyword evidence="5 7" id="KW-0238">DNA-binding</keyword>
<accession>A0A2A4X1Q8</accession>
<comment type="similarity">
    <text evidence="7">Belongs to the NrdR family.</text>
</comment>
<dbReference type="EMBL" id="NVUK01000026">
    <property type="protein sequence ID" value="PCI76632.1"/>
    <property type="molecule type" value="Genomic_DNA"/>
</dbReference>
<evidence type="ECO:0000256" key="3">
    <source>
        <dbReference type="ARBA" id="ARBA00022840"/>
    </source>
</evidence>
<dbReference type="PANTHER" id="PTHR30455:SF2">
    <property type="entry name" value="TRANSCRIPTIONAL REPRESSOR NRDR"/>
    <property type="match status" value="1"/>
</dbReference>
<sequence>MKCPFCTHDESKVTDSRTSIENNSIRRRRECLKCGKRFTTFEAVDICLQVRKRDGSYQNFDLNKLIKGVDMAARHTKISHDQVRELATSIAVKLGERQSREIDALDLGEMVMQELIELDPVAYVRFACVYRRFTDVHQIKDILSHTQS</sequence>
<dbReference type="GO" id="GO:0008270">
    <property type="term" value="F:zinc ion binding"/>
    <property type="evidence" value="ECO:0007669"/>
    <property type="project" value="UniProtKB-UniRule"/>
</dbReference>
<gene>
    <name evidence="7" type="primary">nrdR</name>
    <name evidence="9" type="ORF">COB21_04180</name>
</gene>
<evidence type="ECO:0000313" key="10">
    <source>
        <dbReference type="Proteomes" id="UP000218775"/>
    </source>
</evidence>
<evidence type="ECO:0000256" key="5">
    <source>
        <dbReference type="ARBA" id="ARBA00023125"/>
    </source>
</evidence>
<evidence type="ECO:0000256" key="7">
    <source>
        <dbReference type="HAMAP-Rule" id="MF_00440"/>
    </source>
</evidence>
<keyword evidence="7" id="KW-0863">Zinc-finger</keyword>
<dbReference type="PANTHER" id="PTHR30455">
    <property type="entry name" value="TRANSCRIPTIONAL REPRESSOR NRDR"/>
    <property type="match status" value="1"/>
</dbReference>
<keyword evidence="7" id="KW-0479">Metal-binding</keyword>
<dbReference type="PROSITE" id="PS51161">
    <property type="entry name" value="ATP_CONE"/>
    <property type="match status" value="1"/>
</dbReference>
<keyword evidence="7" id="KW-0862">Zinc</keyword>
<dbReference type="AlphaFoldDB" id="A0A2A4X1Q8"/>
<evidence type="ECO:0000256" key="2">
    <source>
        <dbReference type="ARBA" id="ARBA00022741"/>
    </source>
</evidence>
<dbReference type="GO" id="GO:0005524">
    <property type="term" value="F:ATP binding"/>
    <property type="evidence" value="ECO:0007669"/>
    <property type="project" value="UniProtKB-UniRule"/>
</dbReference>
<dbReference type="Pfam" id="PF22811">
    <property type="entry name" value="Zn_ribbon_NrdR"/>
    <property type="match status" value="1"/>
</dbReference>
<keyword evidence="1 7" id="KW-0678">Repressor</keyword>
<protein>
    <recommendedName>
        <fullName evidence="7">Transcriptional repressor NrdR</fullName>
    </recommendedName>
</protein>
<dbReference type="InterPro" id="IPR005144">
    <property type="entry name" value="ATP-cone_dom"/>
</dbReference>
<proteinExistence type="inferred from homology"/>
<dbReference type="GO" id="GO:0045892">
    <property type="term" value="P:negative regulation of DNA-templated transcription"/>
    <property type="evidence" value="ECO:0007669"/>
    <property type="project" value="UniProtKB-UniRule"/>
</dbReference>
<keyword evidence="6 7" id="KW-0804">Transcription</keyword>
<organism evidence="9 10">
    <name type="scientific">Aerophobetes bacterium</name>
    <dbReference type="NCBI Taxonomy" id="2030807"/>
    <lineage>
        <taxon>Bacteria</taxon>
        <taxon>Candidatus Aerophobota</taxon>
    </lineage>
</organism>
<dbReference type="InterPro" id="IPR055173">
    <property type="entry name" value="NrdR-like_N"/>
</dbReference>
<feature type="zinc finger region" evidence="7">
    <location>
        <begin position="3"/>
        <end position="34"/>
    </location>
</feature>
<dbReference type="GO" id="GO:0003677">
    <property type="term" value="F:DNA binding"/>
    <property type="evidence" value="ECO:0007669"/>
    <property type="project" value="UniProtKB-KW"/>
</dbReference>
<dbReference type="NCBIfam" id="TIGR00244">
    <property type="entry name" value="transcriptional regulator NrdR"/>
    <property type="match status" value="1"/>
</dbReference>
<comment type="function">
    <text evidence="7">Negatively regulates transcription of bacterial ribonucleotide reductase nrd genes and operons by binding to NrdR-boxes.</text>
</comment>
<comment type="caution">
    <text evidence="9">The sequence shown here is derived from an EMBL/GenBank/DDBJ whole genome shotgun (WGS) entry which is preliminary data.</text>
</comment>
<feature type="domain" description="ATP-cone" evidence="8">
    <location>
        <begin position="48"/>
        <end position="138"/>
    </location>
</feature>
<keyword evidence="4 7" id="KW-0805">Transcription regulation</keyword>
<name>A0A2A4X1Q8_UNCAE</name>
<dbReference type="InterPro" id="IPR003796">
    <property type="entry name" value="RNR_NrdR-like"/>
</dbReference>
<comment type="cofactor">
    <cofactor evidence="7">
        <name>Zn(2+)</name>
        <dbReference type="ChEBI" id="CHEBI:29105"/>
    </cofactor>
    <text evidence="7">Binds 1 zinc ion.</text>
</comment>
<evidence type="ECO:0000256" key="4">
    <source>
        <dbReference type="ARBA" id="ARBA00023015"/>
    </source>
</evidence>
<keyword evidence="3 7" id="KW-0067">ATP-binding</keyword>
<evidence type="ECO:0000256" key="1">
    <source>
        <dbReference type="ARBA" id="ARBA00022491"/>
    </source>
</evidence>
<dbReference type="HAMAP" id="MF_00440">
    <property type="entry name" value="NrdR"/>
    <property type="match status" value="1"/>
</dbReference>
<evidence type="ECO:0000256" key="6">
    <source>
        <dbReference type="ARBA" id="ARBA00023163"/>
    </source>
</evidence>
<reference evidence="10" key="1">
    <citation type="submission" date="2017-08" db="EMBL/GenBank/DDBJ databases">
        <title>A dynamic microbial community with high functional redundancy inhabits the cold, oxic subseafloor aquifer.</title>
        <authorList>
            <person name="Tully B.J."/>
            <person name="Wheat C.G."/>
            <person name="Glazer B.T."/>
            <person name="Huber J.A."/>
        </authorList>
    </citation>
    <scope>NUCLEOTIDE SEQUENCE [LARGE SCALE GENOMIC DNA]</scope>
</reference>
<evidence type="ECO:0000259" key="8">
    <source>
        <dbReference type="PROSITE" id="PS51161"/>
    </source>
</evidence>
<dbReference type="Pfam" id="PF03477">
    <property type="entry name" value="ATP-cone"/>
    <property type="match status" value="1"/>
</dbReference>